<accession>A0ABP3GTR0</accession>
<name>A0ABP3GTR0_9ACTN</name>
<dbReference type="EMBL" id="BAAABM010000045">
    <property type="protein sequence ID" value="GAA0353761.1"/>
    <property type="molecule type" value="Genomic_DNA"/>
</dbReference>
<dbReference type="PANTHER" id="PTHR30570">
    <property type="entry name" value="PERIPLASMIC PHOSPHATE BINDING COMPONENT OF PHOSPHATE ABC TRANSPORTER"/>
    <property type="match status" value="1"/>
</dbReference>
<evidence type="ECO:0000313" key="5">
    <source>
        <dbReference type="Proteomes" id="UP001501822"/>
    </source>
</evidence>
<keyword evidence="2" id="KW-0812">Transmembrane</keyword>
<dbReference type="PANTHER" id="PTHR30570:SF1">
    <property type="entry name" value="PHOSPHATE-BINDING PROTEIN PSTS"/>
    <property type="match status" value="1"/>
</dbReference>
<dbReference type="SUPFAM" id="SSF53850">
    <property type="entry name" value="Periplasmic binding protein-like II"/>
    <property type="match status" value="1"/>
</dbReference>
<reference evidence="5" key="1">
    <citation type="journal article" date="2019" name="Int. J. Syst. Evol. Microbiol.">
        <title>The Global Catalogue of Microorganisms (GCM) 10K type strain sequencing project: providing services to taxonomists for standard genome sequencing and annotation.</title>
        <authorList>
            <consortium name="The Broad Institute Genomics Platform"/>
            <consortium name="The Broad Institute Genome Sequencing Center for Infectious Disease"/>
            <person name="Wu L."/>
            <person name="Ma J."/>
        </authorList>
    </citation>
    <scope>NUCLEOTIDE SEQUENCE [LARGE SCALE GENOMIC DNA]</scope>
    <source>
        <strain evidence="5">JCM 3146</strain>
    </source>
</reference>
<keyword evidence="1" id="KW-0732">Signal</keyword>
<dbReference type="InterPro" id="IPR050811">
    <property type="entry name" value="Phosphate_ABC_transporter"/>
</dbReference>
<evidence type="ECO:0000313" key="4">
    <source>
        <dbReference type="EMBL" id="GAA0353761.1"/>
    </source>
</evidence>
<evidence type="ECO:0000256" key="1">
    <source>
        <dbReference type="ARBA" id="ARBA00022729"/>
    </source>
</evidence>
<protein>
    <recommendedName>
        <fullName evidence="3">PBP domain-containing protein</fullName>
    </recommendedName>
</protein>
<dbReference type="Gene3D" id="3.40.190.10">
    <property type="entry name" value="Periplasmic binding protein-like II"/>
    <property type="match status" value="2"/>
</dbReference>
<comment type="caution">
    <text evidence="4">The sequence shown here is derived from an EMBL/GenBank/DDBJ whole genome shotgun (WGS) entry which is preliminary data.</text>
</comment>
<dbReference type="RefSeq" id="WP_252807291.1">
    <property type="nucleotide sequence ID" value="NZ_BAAABM010000045.1"/>
</dbReference>
<dbReference type="Proteomes" id="UP001501822">
    <property type="component" value="Unassembled WGS sequence"/>
</dbReference>
<organism evidence="4 5">
    <name type="scientific">Actinoallomurus spadix</name>
    <dbReference type="NCBI Taxonomy" id="79912"/>
    <lineage>
        <taxon>Bacteria</taxon>
        <taxon>Bacillati</taxon>
        <taxon>Actinomycetota</taxon>
        <taxon>Actinomycetes</taxon>
        <taxon>Streptosporangiales</taxon>
        <taxon>Thermomonosporaceae</taxon>
        <taxon>Actinoallomurus</taxon>
    </lineage>
</organism>
<sequence>MLTMIQAIAELIAQRQENVLLGILIVLLVSSPLADRYLVRRRRITYRVLYNSKIGLSPVALHDVDDRSTVTDPRLREYARTFDRLSIVIIRVRNTGGYDIEPSDFTRPLSFTFKGRVIWNARVSDASTDRLHDAVRDHLEFFTATPGSVVPGDGGPDVRTLRRLLADRLTGLVKSPVAGPPEDVRQWNGVRLTGLSLERRQRFKLVVVLREQGDPADGAISKKIEAGGALTSGWVKDEKRQRRLGWPVAAIAAGVVLALALTGNVVANYYQRRSDPALHCTSGHLRLEGSSAFSDPLREIARQYRRACPSATIDLQLAGSRAGMHDLSAIGGEDPGGLAVLNDGPDTTRPAIALKSHPVAVVVYSVILSDATGVTNLSLAQLRDIYRGRYHRWSELGGDDVPIRIVGRDGESGSRQVFQNRLLGRSEGAASSTECRESSPPLHAPTIRCELRTTGELIDKVAQTPGAIGYADAPAAKAAAARLQKFHVVTLDGRLPDATSIAQGYPFWTVEYLYTAGAPGGSSLLRNFIAFLGSADARAELGIRGYPPCIDRNGDRNPLCTQTP</sequence>
<feature type="transmembrane region" description="Helical" evidence="2">
    <location>
        <begin position="20"/>
        <end position="39"/>
    </location>
</feature>
<feature type="domain" description="PBP" evidence="3">
    <location>
        <begin position="280"/>
        <end position="534"/>
    </location>
</feature>
<proteinExistence type="predicted"/>
<dbReference type="Pfam" id="PF12849">
    <property type="entry name" value="PBP_like_2"/>
    <property type="match status" value="1"/>
</dbReference>
<feature type="transmembrane region" description="Helical" evidence="2">
    <location>
        <begin position="244"/>
        <end position="270"/>
    </location>
</feature>
<evidence type="ECO:0000259" key="3">
    <source>
        <dbReference type="Pfam" id="PF12849"/>
    </source>
</evidence>
<gene>
    <name evidence="4" type="ORF">GCM10010151_49160</name>
</gene>
<keyword evidence="5" id="KW-1185">Reference proteome</keyword>
<dbReference type="InterPro" id="IPR024370">
    <property type="entry name" value="PBP_domain"/>
</dbReference>
<evidence type="ECO:0000256" key="2">
    <source>
        <dbReference type="SAM" id="Phobius"/>
    </source>
</evidence>
<keyword evidence="2" id="KW-0472">Membrane</keyword>
<keyword evidence="2" id="KW-1133">Transmembrane helix</keyword>